<evidence type="ECO:0000256" key="2">
    <source>
        <dbReference type="ARBA" id="ARBA00009077"/>
    </source>
</evidence>
<dbReference type="GO" id="GO:0019346">
    <property type="term" value="P:transsulfuration"/>
    <property type="evidence" value="ECO:0007669"/>
    <property type="project" value="InterPro"/>
</dbReference>
<keyword evidence="6" id="KW-0808">Transferase</keyword>
<dbReference type="RefSeq" id="WP_043941114.1">
    <property type="nucleotide sequence ID" value="NZ_JWHT01000025.1"/>
</dbReference>
<dbReference type="AlphaFoldDB" id="A0A0D1KJG4"/>
<dbReference type="PROSITE" id="PS00868">
    <property type="entry name" value="CYS_MET_METAB_PP"/>
    <property type="match status" value="1"/>
</dbReference>
<evidence type="ECO:0000256" key="5">
    <source>
        <dbReference type="RuleBase" id="RU362118"/>
    </source>
</evidence>
<name>A0A0D1KJG4_9LACO</name>
<accession>A0A0D1KJG4</accession>
<dbReference type="PATRIC" id="fig|137591.24.peg.1001"/>
<evidence type="ECO:0000313" key="7">
    <source>
        <dbReference type="Proteomes" id="UP000032289"/>
    </source>
</evidence>
<dbReference type="InterPro" id="IPR000277">
    <property type="entry name" value="Cys/Met-Metab_PyrdxlP-dep_enz"/>
</dbReference>
<dbReference type="Gene3D" id="3.90.1150.10">
    <property type="entry name" value="Aspartate Aminotransferase, domain 1"/>
    <property type="match status" value="1"/>
</dbReference>
<dbReference type="GO" id="GO:0016846">
    <property type="term" value="F:carbon-sulfur lyase activity"/>
    <property type="evidence" value="ECO:0007669"/>
    <property type="project" value="TreeGrafter"/>
</dbReference>
<dbReference type="CDD" id="cd00614">
    <property type="entry name" value="CGS_like"/>
    <property type="match status" value="1"/>
</dbReference>
<dbReference type="PIRSF" id="PIRSF001434">
    <property type="entry name" value="CGS"/>
    <property type="match status" value="1"/>
</dbReference>
<protein>
    <submittedName>
        <fullName evidence="6">MetI protein</fullName>
        <ecNumber evidence="6">2.5.1.-</ecNumber>
    </submittedName>
</protein>
<dbReference type="Gene3D" id="3.40.640.10">
    <property type="entry name" value="Type I PLP-dependent aspartate aminotransferase-like (Major domain)"/>
    <property type="match status" value="1"/>
</dbReference>
<dbReference type="EMBL" id="JWHT01000025">
    <property type="protein sequence ID" value="KIU24839.1"/>
    <property type="molecule type" value="Genomic_DNA"/>
</dbReference>
<evidence type="ECO:0000256" key="3">
    <source>
        <dbReference type="ARBA" id="ARBA00022898"/>
    </source>
</evidence>
<evidence type="ECO:0000313" key="6">
    <source>
        <dbReference type="EMBL" id="KIU24839.1"/>
    </source>
</evidence>
<dbReference type="GO" id="GO:0016740">
    <property type="term" value="F:transferase activity"/>
    <property type="evidence" value="ECO:0007669"/>
    <property type="project" value="UniProtKB-KW"/>
</dbReference>
<sequence length="371" mass="40361">MVKVATQLVQGTNGSEDDRSGAVAAPLHFSTAFRHPGLGESTGYDYSRMTTPTRDLLEAQLAKIEHGTQAFAVSSGMAAITLVLSTILKSHDHFITSDDLYGGSFRYFDTLRNQYDIAYETWNGQDIDELVLRIQPNTKAIWIETPSNPTMKVIDIQAVASVVHGIRPDILVIVDNTFLTPIYQNPLTEGADIVVHSATKYLGGHNDILAGAVVVKDATLADALRTQLTTTGQVLDPFDSWLLIRSLKTLAVRMRVHTENAQLLAKRLATLAGVEKVLYAGVGGMISFYLAEAYDVNQFLQALTVGSFAESLGGVETLITVPFVQTHHDMPESQRLGLGITPQLIRLSVGLEDADDLWADLAQAIQKAGRV</sequence>
<dbReference type="InterPro" id="IPR054542">
    <property type="entry name" value="Cys_met_metab_PP"/>
</dbReference>
<comment type="cofactor">
    <cofactor evidence="1 5">
        <name>pyridoxal 5'-phosphate</name>
        <dbReference type="ChEBI" id="CHEBI:597326"/>
    </cofactor>
</comment>
<dbReference type="PANTHER" id="PTHR11808">
    <property type="entry name" value="TRANS-SULFURATION ENZYME FAMILY MEMBER"/>
    <property type="match status" value="1"/>
</dbReference>
<dbReference type="PANTHER" id="PTHR11808:SF90">
    <property type="entry name" value="CYSTATHIONINE GAMMA-SYNTHASE"/>
    <property type="match status" value="1"/>
</dbReference>
<dbReference type="InterPro" id="IPR015421">
    <property type="entry name" value="PyrdxlP-dep_Trfase_major"/>
</dbReference>
<comment type="caution">
    <text evidence="6">The sequence shown here is derived from an EMBL/GenBank/DDBJ whole genome shotgun (WGS) entry which is preliminary data.</text>
</comment>
<feature type="modified residue" description="N6-(pyridoxal phosphate)lysine" evidence="4">
    <location>
        <position position="200"/>
    </location>
</feature>
<dbReference type="Proteomes" id="UP000032289">
    <property type="component" value="Unassembled WGS sequence"/>
</dbReference>
<proteinExistence type="inferred from homology"/>
<gene>
    <name evidence="6" type="primary">metI</name>
    <name evidence="6" type="ORF">ab3b_01022</name>
</gene>
<evidence type="ECO:0000256" key="1">
    <source>
        <dbReference type="ARBA" id="ARBA00001933"/>
    </source>
</evidence>
<keyword evidence="3 4" id="KW-0663">Pyridoxal phosphate</keyword>
<reference evidence="6 7" key="1">
    <citation type="journal article" date="2015" name="Microbiology (Mosc.)">
        <title>Genomics of the Weissella cibaria species with an examination of its metabolic traits.</title>
        <authorList>
            <person name="Lynch K.M."/>
            <person name="Lucid A."/>
            <person name="Arendt E.K."/>
            <person name="Sleator R.D."/>
            <person name="Lucey B."/>
            <person name="Coffey A."/>
        </authorList>
    </citation>
    <scope>NUCLEOTIDE SEQUENCE [LARGE SCALE GENOMIC DNA]</scope>
    <source>
        <strain evidence="6 7">AB3b</strain>
    </source>
</reference>
<dbReference type="SUPFAM" id="SSF53383">
    <property type="entry name" value="PLP-dependent transferases"/>
    <property type="match status" value="1"/>
</dbReference>
<dbReference type="InterPro" id="IPR015422">
    <property type="entry name" value="PyrdxlP-dep_Trfase_small"/>
</dbReference>
<dbReference type="InterPro" id="IPR015424">
    <property type="entry name" value="PyrdxlP-dep_Trfase"/>
</dbReference>
<comment type="similarity">
    <text evidence="2 5">Belongs to the trans-sulfuration enzymes family.</text>
</comment>
<dbReference type="GO" id="GO:0005737">
    <property type="term" value="C:cytoplasm"/>
    <property type="evidence" value="ECO:0007669"/>
    <property type="project" value="TreeGrafter"/>
</dbReference>
<dbReference type="Pfam" id="PF01053">
    <property type="entry name" value="Cys_Met_Meta_PP"/>
    <property type="match status" value="1"/>
</dbReference>
<organism evidence="6 7">
    <name type="scientific">Weissella cibaria</name>
    <dbReference type="NCBI Taxonomy" id="137591"/>
    <lineage>
        <taxon>Bacteria</taxon>
        <taxon>Bacillati</taxon>
        <taxon>Bacillota</taxon>
        <taxon>Bacilli</taxon>
        <taxon>Lactobacillales</taxon>
        <taxon>Lactobacillaceae</taxon>
        <taxon>Weissella</taxon>
    </lineage>
</organism>
<dbReference type="EC" id="2.5.1.-" evidence="6"/>
<evidence type="ECO:0000256" key="4">
    <source>
        <dbReference type="PIRSR" id="PIRSR001434-2"/>
    </source>
</evidence>
<dbReference type="GO" id="GO:0030170">
    <property type="term" value="F:pyridoxal phosphate binding"/>
    <property type="evidence" value="ECO:0007669"/>
    <property type="project" value="InterPro"/>
</dbReference>
<dbReference type="FunFam" id="3.40.640.10:FF:000009">
    <property type="entry name" value="Cystathionine gamma-synthase homolog"/>
    <property type="match status" value="1"/>
</dbReference>